<dbReference type="InterPro" id="IPR036134">
    <property type="entry name" value="Crypto/Photolyase_FAD-like_sf"/>
</dbReference>
<dbReference type="Gene3D" id="1.25.40.80">
    <property type="match status" value="1"/>
</dbReference>
<keyword evidence="6" id="KW-0456">Lyase</keyword>
<dbReference type="PANTHER" id="PTHR11455">
    <property type="entry name" value="CRYPTOCHROME"/>
    <property type="match status" value="1"/>
</dbReference>
<dbReference type="GO" id="GO:0003677">
    <property type="term" value="F:DNA binding"/>
    <property type="evidence" value="ECO:0007669"/>
    <property type="project" value="TreeGrafter"/>
</dbReference>
<feature type="binding site" evidence="3">
    <location>
        <begin position="195"/>
        <end position="197"/>
    </location>
    <ligand>
        <name>FAD</name>
        <dbReference type="ChEBI" id="CHEBI:57692"/>
    </ligand>
</feature>
<comment type="similarity">
    <text evidence="4">Belongs to the DNA photolyase family.</text>
</comment>
<evidence type="ECO:0000256" key="1">
    <source>
        <dbReference type="ARBA" id="ARBA00022630"/>
    </source>
</evidence>
<dbReference type="GO" id="GO:0043153">
    <property type="term" value="P:entrainment of circadian clock by photoperiod"/>
    <property type="evidence" value="ECO:0007669"/>
    <property type="project" value="TreeGrafter"/>
</dbReference>
<keyword evidence="1 3" id="KW-0285">Flavoprotein</keyword>
<dbReference type="InterPro" id="IPR005101">
    <property type="entry name" value="Cryptochr/Photolyase_FAD-bd"/>
</dbReference>
<organism evidence="6 7">
    <name type="scientific">Methylotenera oryzisoli</name>
    <dbReference type="NCBI Taxonomy" id="2080758"/>
    <lineage>
        <taxon>Bacteria</taxon>
        <taxon>Pseudomonadati</taxon>
        <taxon>Pseudomonadota</taxon>
        <taxon>Betaproteobacteria</taxon>
        <taxon>Nitrosomonadales</taxon>
        <taxon>Methylophilaceae</taxon>
        <taxon>Methylotenera</taxon>
    </lineage>
</organism>
<keyword evidence="2 3" id="KW-0274">FAD</keyword>
<keyword evidence="7" id="KW-1185">Reference proteome</keyword>
<evidence type="ECO:0000256" key="4">
    <source>
        <dbReference type="RuleBase" id="RU004182"/>
    </source>
</evidence>
<evidence type="ECO:0000313" key="6">
    <source>
        <dbReference type="EMBL" id="TFW70982.1"/>
    </source>
</evidence>
<dbReference type="GO" id="GO:0003904">
    <property type="term" value="F:deoxyribodipyrimidine photo-lyase activity"/>
    <property type="evidence" value="ECO:0007669"/>
    <property type="project" value="TreeGrafter"/>
</dbReference>
<dbReference type="PRINTS" id="PR00147">
    <property type="entry name" value="DNAPHOTLYASE"/>
</dbReference>
<dbReference type="RefSeq" id="WP_135278147.1">
    <property type="nucleotide sequence ID" value="NZ_PQVH01000010.1"/>
</dbReference>
<accession>A0A4Y9VRK3</accession>
<evidence type="ECO:0000313" key="7">
    <source>
        <dbReference type="Proteomes" id="UP000297706"/>
    </source>
</evidence>
<reference evidence="6 7" key="1">
    <citation type="submission" date="2018-02" db="EMBL/GenBank/DDBJ databases">
        <title>A novel lanthanide dependent methylotroph, Methylotenera sp. La3113.</title>
        <authorList>
            <person name="Lv H."/>
            <person name="Tani A."/>
        </authorList>
    </citation>
    <scope>NUCLEOTIDE SEQUENCE [LARGE SCALE GENOMIC DNA]</scope>
    <source>
        <strain evidence="6 7">La3113</strain>
    </source>
</reference>
<dbReference type="SUPFAM" id="SSF48173">
    <property type="entry name" value="Cryptochrome/photolyase FAD-binding domain"/>
    <property type="match status" value="1"/>
</dbReference>
<dbReference type="PANTHER" id="PTHR11455:SF18">
    <property type="entry name" value="SI:CH1073-390K14.1"/>
    <property type="match status" value="1"/>
</dbReference>
<protein>
    <submittedName>
        <fullName evidence="6">DNA photolyase</fullName>
    </submittedName>
</protein>
<dbReference type="Proteomes" id="UP000297706">
    <property type="component" value="Unassembled WGS sequence"/>
</dbReference>
<evidence type="ECO:0000256" key="2">
    <source>
        <dbReference type="ARBA" id="ARBA00022827"/>
    </source>
</evidence>
<sequence>MGPAQKLNLPSDRLERLHYVKRMFAQAKGPDLAEEWSGGRTSALRKLHAVDAVQYGRNRNFINGAVTHLSPYLRHGCLSLNETFTFVKQKFGLQGESLLMELAWRDFWRQVWFYEGNAIFSEMEPPKVNLDYQPLSDAVKQANTGLPCMDGFIKELLDTGYMHNHARMWFASYVVHHLKIDWRETADWFEAHLLDGDLASNHLSWQWVASTFSSKPYYFNKENLERYTGGKYCATCTAQCPFDASYEVLNGRLFSPSLTASPKQYPIKSLPMKGAHTFKAVAVLVHDEMLSAQNPLLSKPYPKIFVFDPVLCGHWSLNRLQFVADCLHEMMNVEVWMGDTHAVLLQKGVGQIFTQDTPNFKLKEILAPFSPSWEHAPRLANVRLSERRLKRFSRYWEKVGPVLMADV</sequence>
<dbReference type="GO" id="GO:0005737">
    <property type="term" value="C:cytoplasm"/>
    <property type="evidence" value="ECO:0007669"/>
    <property type="project" value="TreeGrafter"/>
</dbReference>
<dbReference type="EMBL" id="PQVH01000010">
    <property type="protein sequence ID" value="TFW70982.1"/>
    <property type="molecule type" value="Genomic_DNA"/>
</dbReference>
<dbReference type="InterPro" id="IPR002081">
    <property type="entry name" value="Cryptochrome/DNA_photolyase_1"/>
</dbReference>
<evidence type="ECO:0000259" key="5">
    <source>
        <dbReference type="Pfam" id="PF03441"/>
    </source>
</evidence>
<keyword evidence="4" id="KW-0157">Chromophore</keyword>
<gene>
    <name evidence="6" type="ORF">C3Y98_08565</name>
</gene>
<dbReference type="Pfam" id="PF03441">
    <property type="entry name" value="FAD_binding_7"/>
    <property type="match status" value="1"/>
</dbReference>
<dbReference type="GO" id="GO:0071949">
    <property type="term" value="F:FAD binding"/>
    <property type="evidence" value="ECO:0007669"/>
    <property type="project" value="TreeGrafter"/>
</dbReference>
<feature type="binding site" evidence="3">
    <location>
        <position position="55"/>
    </location>
    <ligand>
        <name>FAD</name>
        <dbReference type="ChEBI" id="CHEBI:57692"/>
    </ligand>
</feature>
<evidence type="ECO:0000256" key="3">
    <source>
        <dbReference type="PIRSR" id="PIRSR602081-1"/>
    </source>
</evidence>
<feature type="domain" description="Cryptochrome/DNA photolyase FAD-binding" evidence="5">
    <location>
        <begin position="99"/>
        <end position="219"/>
    </location>
</feature>
<proteinExistence type="inferred from homology"/>
<comment type="cofactor">
    <cofactor evidence="3">
        <name>FAD</name>
        <dbReference type="ChEBI" id="CHEBI:57692"/>
    </cofactor>
    <text evidence="3">Binds 1 FAD per subunit.</text>
</comment>
<comment type="caution">
    <text evidence="6">The sequence shown here is derived from an EMBL/GenBank/DDBJ whole genome shotgun (WGS) entry which is preliminary data.</text>
</comment>
<dbReference type="AlphaFoldDB" id="A0A4Y9VRK3"/>
<dbReference type="GO" id="GO:0032922">
    <property type="term" value="P:circadian regulation of gene expression"/>
    <property type="evidence" value="ECO:0007669"/>
    <property type="project" value="TreeGrafter"/>
</dbReference>
<name>A0A4Y9VRK3_9PROT</name>
<dbReference type="Gene3D" id="1.10.579.10">
    <property type="entry name" value="DNA Cyclobutane Dipyrimidine Photolyase, subunit A, domain 3"/>
    <property type="match status" value="1"/>
</dbReference>
<dbReference type="OrthoDB" id="9772484at2"/>